<keyword evidence="3" id="KW-1185">Reference proteome</keyword>
<dbReference type="Proteomes" id="UP001430953">
    <property type="component" value="Unassembled WGS sequence"/>
</dbReference>
<gene>
    <name evidence="2" type="ORF">PUN28_018144</name>
</gene>
<sequence length="167" mass="18674">MSTIENQEAEIATPLSKSNFRAFEAPSKLRCRTPKLGTSSPNPTIVGSKKEAPTRQSSRGESSCVCRSCGGGSVPDSIAPKIATRNESRRLSRPQSEPVVRSIVENYRPRRFNTSRISDRWTALSLAGDAIFGIFTNSIYHLVVYENGEEIFKFYLRKRLIFLLSNN</sequence>
<evidence type="ECO:0000313" key="3">
    <source>
        <dbReference type="Proteomes" id="UP001430953"/>
    </source>
</evidence>
<protein>
    <submittedName>
        <fullName evidence="2">Uncharacterized protein</fullName>
    </submittedName>
</protein>
<name>A0AAW2EHK5_9HYME</name>
<feature type="region of interest" description="Disordered" evidence="1">
    <location>
        <begin position="26"/>
        <end position="94"/>
    </location>
</feature>
<comment type="caution">
    <text evidence="2">The sequence shown here is derived from an EMBL/GenBank/DDBJ whole genome shotgun (WGS) entry which is preliminary data.</text>
</comment>
<organism evidence="2 3">
    <name type="scientific">Cardiocondyla obscurior</name>
    <dbReference type="NCBI Taxonomy" id="286306"/>
    <lineage>
        <taxon>Eukaryota</taxon>
        <taxon>Metazoa</taxon>
        <taxon>Ecdysozoa</taxon>
        <taxon>Arthropoda</taxon>
        <taxon>Hexapoda</taxon>
        <taxon>Insecta</taxon>
        <taxon>Pterygota</taxon>
        <taxon>Neoptera</taxon>
        <taxon>Endopterygota</taxon>
        <taxon>Hymenoptera</taxon>
        <taxon>Apocrita</taxon>
        <taxon>Aculeata</taxon>
        <taxon>Formicoidea</taxon>
        <taxon>Formicidae</taxon>
        <taxon>Myrmicinae</taxon>
        <taxon>Cardiocondyla</taxon>
    </lineage>
</organism>
<evidence type="ECO:0000313" key="2">
    <source>
        <dbReference type="EMBL" id="KAL0102647.1"/>
    </source>
</evidence>
<accession>A0AAW2EHK5</accession>
<evidence type="ECO:0000256" key="1">
    <source>
        <dbReference type="SAM" id="MobiDB-lite"/>
    </source>
</evidence>
<feature type="compositionally biased region" description="Polar residues" evidence="1">
    <location>
        <begin position="36"/>
        <end position="45"/>
    </location>
</feature>
<proteinExistence type="predicted"/>
<dbReference type="AlphaFoldDB" id="A0AAW2EHK5"/>
<dbReference type="EMBL" id="JADYXP020000022">
    <property type="protein sequence ID" value="KAL0102647.1"/>
    <property type="molecule type" value="Genomic_DNA"/>
</dbReference>
<reference evidence="2 3" key="1">
    <citation type="submission" date="2023-03" db="EMBL/GenBank/DDBJ databases">
        <title>High recombination rates correlate with genetic variation in Cardiocondyla obscurior ants.</title>
        <authorList>
            <person name="Errbii M."/>
        </authorList>
    </citation>
    <scope>NUCLEOTIDE SEQUENCE [LARGE SCALE GENOMIC DNA]</scope>
    <source>
        <strain evidence="2">Alpha-2009</strain>
        <tissue evidence="2">Whole body</tissue>
    </source>
</reference>